<dbReference type="EMBL" id="JAAGMN010007319">
    <property type="protein sequence ID" value="NEE18483.1"/>
    <property type="molecule type" value="Genomic_DNA"/>
</dbReference>
<feature type="non-terminal residue" evidence="2">
    <location>
        <position position="283"/>
    </location>
</feature>
<name>A0A6G3XLD5_9ACTN</name>
<dbReference type="Pfam" id="PF03632">
    <property type="entry name" value="Glyco_hydro_65m"/>
    <property type="match status" value="1"/>
</dbReference>
<feature type="non-terminal residue" evidence="2">
    <location>
        <position position="1"/>
    </location>
</feature>
<sequence>RGLFYPWTSASRGRMDSECQSWDPPHCLTQNHLQGDVSLAVWQYYLATGDRDWLAARGWPLLRGIAEFWESRATANADGSYSVNDVAGPDEYSNGVDDGVFTNAVAATALRNATRAARLLGQSPPAAWNEVADGLRIPYDAEKKVFLQYAGYNGSTIKQADTVLLTYPLEWPMEPGAAAATLDYYAARTDPDGPAMTDSVHAIDAAETGEPGCSTYTYLQRSVRPFVRGPYELFSEARGDKAGAEDPLSGFPADDFLTGKGGFLQVFTHGLTGLRLREDGVRL</sequence>
<comment type="caution">
    <text evidence="2">The sequence shown here is derived from an EMBL/GenBank/DDBJ whole genome shotgun (WGS) entry which is preliminary data.</text>
</comment>
<keyword evidence="2" id="KW-0378">Hydrolase</keyword>
<dbReference type="PANTHER" id="PTHR11051">
    <property type="entry name" value="GLYCOSYL HYDROLASE-RELATED"/>
    <property type="match status" value="1"/>
</dbReference>
<dbReference type="SUPFAM" id="SSF48208">
    <property type="entry name" value="Six-hairpin glycosidases"/>
    <property type="match status" value="1"/>
</dbReference>
<dbReference type="GO" id="GO:0004555">
    <property type="term" value="F:alpha,alpha-trehalase activity"/>
    <property type="evidence" value="ECO:0007669"/>
    <property type="project" value="TreeGrafter"/>
</dbReference>
<dbReference type="Gene3D" id="1.50.10.10">
    <property type="match status" value="1"/>
</dbReference>
<dbReference type="InterPro" id="IPR008928">
    <property type="entry name" value="6-hairpin_glycosidase_sf"/>
</dbReference>
<evidence type="ECO:0000259" key="1">
    <source>
        <dbReference type="Pfam" id="PF03632"/>
    </source>
</evidence>
<feature type="domain" description="Glycoside hydrolase family 65 central catalytic" evidence="1">
    <location>
        <begin position="2"/>
        <end position="153"/>
    </location>
</feature>
<dbReference type="GO" id="GO:0005993">
    <property type="term" value="P:trehalose catabolic process"/>
    <property type="evidence" value="ECO:0007669"/>
    <property type="project" value="TreeGrafter"/>
</dbReference>
<protein>
    <submittedName>
        <fullName evidence="2">Glycoside hydrolase family 65 protein</fullName>
    </submittedName>
</protein>
<proteinExistence type="predicted"/>
<dbReference type="InterPro" id="IPR012341">
    <property type="entry name" value="6hp_glycosidase-like_sf"/>
</dbReference>
<reference evidence="2" key="1">
    <citation type="submission" date="2020-01" db="EMBL/GenBank/DDBJ databases">
        <title>Insect and environment-associated Actinomycetes.</title>
        <authorList>
            <person name="Currrie C."/>
            <person name="Chevrette M."/>
            <person name="Carlson C."/>
            <person name="Stubbendieck R."/>
            <person name="Wendt-Pienkowski E."/>
        </authorList>
    </citation>
    <scope>NUCLEOTIDE SEQUENCE</scope>
    <source>
        <strain evidence="2">SID7499</strain>
    </source>
</reference>
<evidence type="ECO:0000313" key="2">
    <source>
        <dbReference type="EMBL" id="NEE18483.1"/>
    </source>
</evidence>
<organism evidence="2">
    <name type="scientific">Streptomyces sp. SID7499</name>
    <dbReference type="NCBI Taxonomy" id="2706086"/>
    <lineage>
        <taxon>Bacteria</taxon>
        <taxon>Bacillati</taxon>
        <taxon>Actinomycetota</taxon>
        <taxon>Actinomycetes</taxon>
        <taxon>Kitasatosporales</taxon>
        <taxon>Streptomycetaceae</taxon>
        <taxon>Streptomyces</taxon>
    </lineage>
</organism>
<dbReference type="PANTHER" id="PTHR11051:SF8">
    <property type="entry name" value="PROTEIN-GLUCOSYLGALACTOSYLHYDROXYLYSINE GLUCOSIDASE"/>
    <property type="match status" value="1"/>
</dbReference>
<dbReference type="InterPro" id="IPR005195">
    <property type="entry name" value="Glyco_hydro_65_M"/>
</dbReference>
<dbReference type="AlphaFoldDB" id="A0A6G3XLD5"/>
<gene>
    <name evidence="2" type="ORF">G3M58_69945</name>
</gene>
<accession>A0A6G3XLD5</accession>